<evidence type="ECO:0000313" key="8">
    <source>
        <dbReference type="Proteomes" id="UP000838412"/>
    </source>
</evidence>
<dbReference type="Pfam" id="PF04819">
    <property type="entry name" value="DUF716"/>
    <property type="match status" value="1"/>
</dbReference>
<evidence type="ECO:0000256" key="6">
    <source>
        <dbReference type="SAM" id="Phobius"/>
    </source>
</evidence>
<dbReference type="AlphaFoldDB" id="A0A8K0EQY0"/>
<organism evidence="7 8">
    <name type="scientific">Branchiostoma lanceolatum</name>
    <name type="common">Common lancelet</name>
    <name type="synonym">Amphioxus lanceolatum</name>
    <dbReference type="NCBI Taxonomy" id="7740"/>
    <lineage>
        <taxon>Eukaryota</taxon>
        <taxon>Metazoa</taxon>
        <taxon>Chordata</taxon>
        <taxon>Cephalochordata</taxon>
        <taxon>Leptocardii</taxon>
        <taxon>Amphioxiformes</taxon>
        <taxon>Branchiostomatidae</taxon>
        <taxon>Branchiostoma</taxon>
    </lineage>
</organism>
<sequence length="283" mass="32006">MGNLTGHAIPGSLFLFFGLWWTIRYSVMWASRLGGRNTSSAATVCCNNAPSRFLKRVPVEGLCKTMFGITGIVEEQLVAHWILIDPVTHQFHQLVIWQHITMYSFFALNGICDILIALRAPVPTGIDYVSLSMAYAVEGLLFFYHLHGRNDLDVRLHKLLVLAAGLCAAVSGLEAWKPDTIVLPMLRAALTLLQGTWFWQVGLILYPIVPGHEWDQESKENVMFVSMAFCWHILGILLFMSVVYTVVYHIYQLQAKEKRRVLNLEVQPLSSHMLQTESDSDLD</sequence>
<evidence type="ECO:0000256" key="2">
    <source>
        <dbReference type="ARBA" id="ARBA00006948"/>
    </source>
</evidence>
<dbReference type="OrthoDB" id="551896at2759"/>
<accession>A0A8K0EQY0</accession>
<keyword evidence="3 6" id="KW-0812">Transmembrane</keyword>
<feature type="transmembrane region" description="Helical" evidence="6">
    <location>
        <begin position="6"/>
        <end position="23"/>
    </location>
</feature>
<evidence type="ECO:0000256" key="1">
    <source>
        <dbReference type="ARBA" id="ARBA00004141"/>
    </source>
</evidence>
<evidence type="ECO:0000256" key="5">
    <source>
        <dbReference type="ARBA" id="ARBA00023136"/>
    </source>
</evidence>
<feature type="transmembrane region" description="Helical" evidence="6">
    <location>
        <begin position="96"/>
        <end position="116"/>
    </location>
</feature>
<keyword evidence="5 6" id="KW-0472">Membrane</keyword>
<dbReference type="EMBL" id="OV696688">
    <property type="protein sequence ID" value="CAH1257795.1"/>
    <property type="molecule type" value="Genomic_DNA"/>
</dbReference>
<keyword evidence="4 6" id="KW-1133">Transmembrane helix</keyword>
<dbReference type="GO" id="GO:0016020">
    <property type="term" value="C:membrane"/>
    <property type="evidence" value="ECO:0007669"/>
    <property type="project" value="UniProtKB-SubCell"/>
</dbReference>
<keyword evidence="8" id="KW-1185">Reference proteome</keyword>
<dbReference type="InterPro" id="IPR042127">
    <property type="entry name" value="TMEM45"/>
</dbReference>
<feature type="transmembrane region" description="Helical" evidence="6">
    <location>
        <begin position="128"/>
        <end position="147"/>
    </location>
</feature>
<gene>
    <name evidence="7" type="primary">TMEM45B</name>
    <name evidence="7" type="ORF">BLAG_LOCUS15580</name>
</gene>
<proteinExistence type="inferred from homology"/>
<reference evidence="7" key="1">
    <citation type="submission" date="2022-01" db="EMBL/GenBank/DDBJ databases">
        <authorList>
            <person name="Braso-Vives M."/>
        </authorList>
    </citation>
    <scope>NUCLEOTIDE SEQUENCE</scope>
</reference>
<feature type="transmembrane region" description="Helical" evidence="6">
    <location>
        <begin position="229"/>
        <end position="251"/>
    </location>
</feature>
<evidence type="ECO:0000256" key="4">
    <source>
        <dbReference type="ARBA" id="ARBA00022989"/>
    </source>
</evidence>
<evidence type="ECO:0000313" key="7">
    <source>
        <dbReference type="EMBL" id="CAH1257795.1"/>
    </source>
</evidence>
<dbReference type="InterPro" id="IPR006904">
    <property type="entry name" value="DUF716"/>
</dbReference>
<protein>
    <submittedName>
        <fullName evidence="7">TMEM45B protein</fullName>
    </submittedName>
</protein>
<dbReference type="PANTHER" id="PTHR16007:SF15">
    <property type="entry name" value="TRANSMEMBRANE PROTEIN 45B"/>
    <property type="match status" value="1"/>
</dbReference>
<name>A0A8K0EQY0_BRALA</name>
<dbReference type="PANTHER" id="PTHR16007">
    <property type="entry name" value="EPIDIDYMAL MEMBRANE PROTEIN E9-RELATED"/>
    <property type="match status" value="1"/>
</dbReference>
<dbReference type="Proteomes" id="UP000838412">
    <property type="component" value="Chromosome 3"/>
</dbReference>
<feature type="transmembrane region" description="Helical" evidence="6">
    <location>
        <begin position="159"/>
        <end position="176"/>
    </location>
</feature>
<comment type="similarity">
    <text evidence="2">Belongs to the TMEM45 family.</text>
</comment>
<evidence type="ECO:0000256" key="3">
    <source>
        <dbReference type="ARBA" id="ARBA00022692"/>
    </source>
</evidence>
<comment type="subcellular location">
    <subcellularLocation>
        <location evidence="1">Membrane</location>
        <topology evidence="1">Multi-pass membrane protein</topology>
    </subcellularLocation>
</comment>